<sequence length="392" mass="43655">MASHPAAHYANLGVYSLDDNIRKFFADKTSTREECDKRAAELGGEPVLPVPVQGASSYTVMTGGGPKPIIVQFRARRFRVVEELAIEVARMVHGSVVPEYVHSGHMGKYDSGGLAIYTMDTLPGVNYILNRHIPSLTSAAAKRMNTVSDLAGIFAAAWNMPQPVTKPAIRKSPLDRYTHKLRLLASRSGLPRRFTCKLHSLERALPSLFFSKHHPFVLSHPNLNITNLLVYPHTGHITGVPNWQDARVLPFGFGLVALEDVLGYHDSSSGGCWQYFEDAGRLRKRFWDVFERLTTRPRRIRSRSLSSESDSERSRSRSRSKSRLSSGSSSGVRLRDTRTWELIQVARLVGIFVKFGFLHDGDGDEDGEFVPIDEDSARMSCLDAFVNAALEG</sequence>
<dbReference type="EMBL" id="JAULSW010000003">
    <property type="protein sequence ID" value="KAK3387789.1"/>
    <property type="molecule type" value="Genomic_DNA"/>
</dbReference>
<feature type="region of interest" description="Disordered" evidence="1">
    <location>
        <begin position="301"/>
        <end position="331"/>
    </location>
</feature>
<evidence type="ECO:0000313" key="3">
    <source>
        <dbReference type="Proteomes" id="UP001285441"/>
    </source>
</evidence>
<gene>
    <name evidence="2" type="ORF">B0H63DRAFT_559243</name>
</gene>
<reference evidence="2" key="1">
    <citation type="journal article" date="2023" name="Mol. Phylogenet. Evol.">
        <title>Genome-scale phylogeny and comparative genomics of the fungal order Sordariales.</title>
        <authorList>
            <person name="Hensen N."/>
            <person name="Bonometti L."/>
            <person name="Westerberg I."/>
            <person name="Brannstrom I.O."/>
            <person name="Guillou S."/>
            <person name="Cros-Aarteil S."/>
            <person name="Calhoun S."/>
            <person name="Haridas S."/>
            <person name="Kuo A."/>
            <person name="Mondo S."/>
            <person name="Pangilinan J."/>
            <person name="Riley R."/>
            <person name="LaButti K."/>
            <person name="Andreopoulos B."/>
            <person name="Lipzen A."/>
            <person name="Chen C."/>
            <person name="Yan M."/>
            <person name="Daum C."/>
            <person name="Ng V."/>
            <person name="Clum A."/>
            <person name="Steindorff A."/>
            <person name="Ohm R.A."/>
            <person name="Martin F."/>
            <person name="Silar P."/>
            <person name="Natvig D.O."/>
            <person name="Lalanne C."/>
            <person name="Gautier V."/>
            <person name="Ament-Velasquez S.L."/>
            <person name="Kruys A."/>
            <person name="Hutchinson M.I."/>
            <person name="Powell A.J."/>
            <person name="Barry K."/>
            <person name="Miller A.N."/>
            <person name="Grigoriev I.V."/>
            <person name="Debuchy R."/>
            <person name="Gladieux P."/>
            <person name="Hiltunen Thoren M."/>
            <person name="Johannesson H."/>
        </authorList>
    </citation>
    <scope>NUCLEOTIDE SEQUENCE</scope>
    <source>
        <strain evidence="2">CBS 232.78</strain>
    </source>
</reference>
<dbReference type="PANTHER" id="PTHR21310">
    <property type="entry name" value="AMINOGLYCOSIDE PHOSPHOTRANSFERASE-RELATED-RELATED"/>
    <property type="match status" value="1"/>
</dbReference>
<name>A0AAE0U251_9PEZI</name>
<evidence type="ECO:0000313" key="2">
    <source>
        <dbReference type="EMBL" id="KAK3387789.1"/>
    </source>
</evidence>
<dbReference type="PANTHER" id="PTHR21310:SF59">
    <property type="entry name" value="AMINOGLYCOSIDE PHOSPHOTRANSFERASE DOMAIN-CONTAINING PROTEIN"/>
    <property type="match status" value="1"/>
</dbReference>
<evidence type="ECO:0008006" key="4">
    <source>
        <dbReference type="Google" id="ProtNLM"/>
    </source>
</evidence>
<keyword evidence="3" id="KW-1185">Reference proteome</keyword>
<protein>
    <recommendedName>
        <fullName evidence="4">Aminoglycoside phosphotransferase domain-containing protein</fullName>
    </recommendedName>
</protein>
<comment type="caution">
    <text evidence="2">The sequence shown here is derived from an EMBL/GenBank/DDBJ whole genome shotgun (WGS) entry which is preliminary data.</text>
</comment>
<evidence type="ECO:0000256" key="1">
    <source>
        <dbReference type="SAM" id="MobiDB-lite"/>
    </source>
</evidence>
<accession>A0AAE0U251</accession>
<dbReference type="AlphaFoldDB" id="A0AAE0U251"/>
<dbReference type="InterPro" id="IPR051678">
    <property type="entry name" value="AGP_Transferase"/>
</dbReference>
<reference evidence="2" key="2">
    <citation type="submission" date="2023-06" db="EMBL/GenBank/DDBJ databases">
        <authorList>
            <consortium name="Lawrence Berkeley National Laboratory"/>
            <person name="Haridas S."/>
            <person name="Hensen N."/>
            <person name="Bonometti L."/>
            <person name="Westerberg I."/>
            <person name="Brannstrom I.O."/>
            <person name="Guillou S."/>
            <person name="Cros-Aarteil S."/>
            <person name="Calhoun S."/>
            <person name="Kuo A."/>
            <person name="Mondo S."/>
            <person name="Pangilinan J."/>
            <person name="Riley R."/>
            <person name="LaButti K."/>
            <person name="Andreopoulos B."/>
            <person name="Lipzen A."/>
            <person name="Chen C."/>
            <person name="Yanf M."/>
            <person name="Daum C."/>
            <person name="Ng V."/>
            <person name="Clum A."/>
            <person name="Steindorff A."/>
            <person name="Ohm R."/>
            <person name="Martin F."/>
            <person name="Silar P."/>
            <person name="Natvig D."/>
            <person name="Lalanne C."/>
            <person name="Gautier V."/>
            <person name="Ament-velasquez S.L."/>
            <person name="Kruys A."/>
            <person name="Hutchinson M.I."/>
            <person name="Powell A.J."/>
            <person name="Barry K."/>
            <person name="Miller A.N."/>
            <person name="Grigoriev I.V."/>
            <person name="Debuchy R."/>
            <person name="Gladieux P."/>
            <person name="Thoren M.H."/>
            <person name="Johannesson H."/>
        </authorList>
    </citation>
    <scope>NUCLEOTIDE SEQUENCE</scope>
    <source>
        <strain evidence="2">CBS 232.78</strain>
    </source>
</reference>
<organism evidence="2 3">
    <name type="scientific">Podospora didyma</name>
    <dbReference type="NCBI Taxonomy" id="330526"/>
    <lineage>
        <taxon>Eukaryota</taxon>
        <taxon>Fungi</taxon>
        <taxon>Dikarya</taxon>
        <taxon>Ascomycota</taxon>
        <taxon>Pezizomycotina</taxon>
        <taxon>Sordariomycetes</taxon>
        <taxon>Sordariomycetidae</taxon>
        <taxon>Sordariales</taxon>
        <taxon>Podosporaceae</taxon>
        <taxon>Podospora</taxon>
    </lineage>
</organism>
<dbReference type="Proteomes" id="UP001285441">
    <property type="component" value="Unassembled WGS sequence"/>
</dbReference>
<proteinExistence type="predicted"/>